<protein>
    <submittedName>
        <fullName evidence="2">Glycine zipper family protein</fullName>
    </submittedName>
</protein>
<keyword evidence="3" id="KW-1185">Reference proteome</keyword>
<dbReference type="AlphaFoldDB" id="A0A515EJD9"/>
<reference evidence="3" key="1">
    <citation type="submission" date="2019-02" db="EMBL/GenBank/DDBJ databases">
        <title>Complete genome sequence of Rhodoferax sp. Gr-4.</title>
        <authorList>
            <person name="Jin L."/>
        </authorList>
    </citation>
    <scope>NUCLEOTIDE SEQUENCE [LARGE SCALE GENOMIC DNA]</scope>
    <source>
        <strain evidence="3">Gr-4</strain>
    </source>
</reference>
<proteinExistence type="predicted"/>
<feature type="signal peptide" evidence="1">
    <location>
        <begin position="1"/>
        <end position="20"/>
    </location>
</feature>
<reference evidence="3" key="2">
    <citation type="journal article" date="2020" name="Int. J. Syst. Evol. Microbiol.">
        <title>Genomic insights into a novel species Rhodoferax aquaticus sp. nov., isolated from freshwater.</title>
        <authorList>
            <person name="Li T."/>
            <person name="Zhuo Y."/>
            <person name="Jin C.Z."/>
            <person name="Wu X."/>
            <person name="Ko S.R."/>
            <person name="Jin F.J."/>
            <person name="Ahn C.Y."/>
            <person name="Oh H.M."/>
            <person name="Lee H.G."/>
            <person name="Jin L."/>
        </authorList>
    </citation>
    <scope>NUCLEOTIDE SEQUENCE [LARGE SCALE GENOMIC DNA]</scope>
    <source>
        <strain evidence="3">Gr-4</strain>
    </source>
</reference>
<gene>
    <name evidence="2" type="ORF">EXZ61_00500</name>
</gene>
<evidence type="ECO:0000256" key="1">
    <source>
        <dbReference type="SAM" id="SignalP"/>
    </source>
</evidence>
<dbReference type="RefSeq" id="WP_142808227.1">
    <property type="nucleotide sequence ID" value="NZ_CP036282.1"/>
</dbReference>
<keyword evidence="1" id="KW-0732">Signal</keyword>
<feature type="chain" id="PRO_5021958592" evidence="1">
    <location>
        <begin position="21"/>
        <end position="149"/>
    </location>
</feature>
<evidence type="ECO:0000313" key="3">
    <source>
        <dbReference type="Proteomes" id="UP000317365"/>
    </source>
</evidence>
<evidence type="ECO:0000313" key="2">
    <source>
        <dbReference type="EMBL" id="QDL52775.1"/>
    </source>
</evidence>
<dbReference type="EMBL" id="CP036282">
    <property type="protein sequence ID" value="QDL52775.1"/>
    <property type="molecule type" value="Genomic_DNA"/>
</dbReference>
<dbReference type="KEGG" id="rhg:EXZ61_00500"/>
<name>A0A515EJD9_9BURK</name>
<dbReference type="Proteomes" id="UP000317365">
    <property type="component" value="Chromosome"/>
</dbReference>
<accession>A0A515EJD9</accession>
<dbReference type="PROSITE" id="PS51257">
    <property type="entry name" value="PROKAR_LIPOPROTEIN"/>
    <property type="match status" value="1"/>
</dbReference>
<sequence length="149" mass="14896">MKTVSYALALGVSCLMVACATTGSASPSAKPVFYPNAKLNAVGQDKANQEAQSCMSQAIGAGLTPDEKDNAIAHGAEKGAAVGGVAAAVGALVRGKGVERAVESGAGGAAVGGAAGAVSGAFHDKPNTTYRHYVQRCLKDRGYEVIGWN</sequence>
<organism evidence="2 3">
    <name type="scientific">Rhodoferax aquaticus</name>
    <dbReference type="NCBI Taxonomy" id="2527691"/>
    <lineage>
        <taxon>Bacteria</taxon>
        <taxon>Pseudomonadati</taxon>
        <taxon>Pseudomonadota</taxon>
        <taxon>Betaproteobacteria</taxon>
        <taxon>Burkholderiales</taxon>
        <taxon>Comamonadaceae</taxon>
        <taxon>Rhodoferax</taxon>
    </lineage>
</organism>